<reference evidence="3" key="1">
    <citation type="submission" date="2020-02" db="EMBL/GenBank/DDBJ databases">
        <authorList>
            <person name="Meier V. D."/>
        </authorList>
    </citation>
    <scope>NUCLEOTIDE SEQUENCE</scope>
    <source>
        <strain evidence="3">AVDCRST_MAG14</strain>
    </source>
</reference>
<dbReference type="NCBIfam" id="NF047864">
    <property type="entry name" value="CBU_0592_membra"/>
    <property type="match status" value="1"/>
</dbReference>
<keyword evidence="1" id="KW-0472">Membrane</keyword>
<name>A0A6J4QXG7_9ACTN</name>
<sequence length="84" mass="9026">MIQLISVAGALAILVAYAANQLRYMGPPNLSYALLNFAGAAILAVVAVIEEQWGFLLLEGIWALVSLWATMKLLKGRSSAKPPR</sequence>
<evidence type="ECO:0000256" key="1">
    <source>
        <dbReference type="SAM" id="Phobius"/>
    </source>
</evidence>
<feature type="transmembrane region" description="Helical" evidence="1">
    <location>
        <begin position="56"/>
        <end position="74"/>
    </location>
</feature>
<protein>
    <recommendedName>
        <fullName evidence="2">CBU-0592-like domain-containing protein</fullName>
    </recommendedName>
</protein>
<keyword evidence="1" id="KW-1133">Transmembrane helix</keyword>
<dbReference type="InterPro" id="IPR058058">
    <property type="entry name" value="CBU_0592-like"/>
</dbReference>
<dbReference type="Pfam" id="PF26604">
    <property type="entry name" value="CBU_0592"/>
    <property type="match status" value="1"/>
</dbReference>
<accession>A0A6J4QXG7</accession>
<dbReference type="AlphaFoldDB" id="A0A6J4QXG7"/>
<dbReference type="EMBL" id="CADCVG010000072">
    <property type="protein sequence ID" value="CAA9456463.1"/>
    <property type="molecule type" value="Genomic_DNA"/>
</dbReference>
<evidence type="ECO:0000259" key="2">
    <source>
        <dbReference type="Pfam" id="PF26604"/>
    </source>
</evidence>
<gene>
    <name evidence="3" type="ORF">AVDCRST_MAG14-1684</name>
</gene>
<organism evidence="3">
    <name type="scientific">uncultured Rubrobacteraceae bacterium</name>
    <dbReference type="NCBI Taxonomy" id="349277"/>
    <lineage>
        <taxon>Bacteria</taxon>
        <taxon>Bacillati</taxon>
        <taxon>Actinomycetota</taxon>
        <taxon>Rubrobacteria</taxon>
        <taxon>Rubrobacterales</taxon>
        <taxon>Rubrobacteraceae</taxon>
        <taxon>environmental samples</taxon>
    </lineage>
</organism>
<evidence type="ECO:0000313" key="3">
    <source>
        <dbReference type="EMBL" id="CAA9456463.1"/>
    </source>
</evidence>
<keyword evidence="1" id="KW-0812">Transmembrane</keyword>
<proteinExistence type="predicted"/>
<feature type="domain" description="CBU-0592-like" evidence="2">
    <location>
        <begin position="3"/>
        <end position="76"/>
    </location>
</feature>
<feature type="transmembrane region" description="Helical" evidence="1">
    <location>
        <begin position="28"/>
        <end position="49"/>
    </location>
</feature>